<feature type="domain" description="Polysaccharide export protein N-terminal" evidence="16">
    <location>
        <begin position="34"/>
        <end position="106"/>
    </location>
</feature>
<evidence type="ECO:0000256" key="8">
    <source>
        <dbReference type="ARBA" id="ARBA00023047"/>
    </source>
</evidence>
<sequence>MKNIMNKGQLLMMVLAMLWITSIGNAIAAAGDKKESALGPGDTLKIFVFGQPDMTTEVKVSETGNITFPLLGEIFVDGLTPSETERKIVNLLESKDILRKPQVNIITASLQSQMVSVLGYVRNQGRYPIEGKRRLTEILAMAGGIVPDGADQITLIRSGGSKYSKEVIDVLEMIRSGDLTRDLNIRSDDLVYVERAPRFYIYGEVQRAGVYKLERNMTVMQALSVGGGLTQRGTERGLRIQRRDTEGNLQILTAKASDLVEPDDVIYIKESLF</sequence>
<keyword evidence="3" id="KW-0813">Transport</keyword>
<dbReference type="NCBIfam" id="TIGR03028">
    <property type="entry name" value="EpsE"/>
    <property type="match status" value="1"/>
</dbReference>
<evidence type="ECO:0000256" key="13">
    <source>
        <dbReference type="ARBA" id="ARBA00023237"/>
    </source>
</evidence>
<dbReference type="OrthoDB" id="9815244at2"/>
<dbReference type="RefSeq" id="WP_106707770.1">
    <property type="nucleotide sequence ID" value="NZ_PXXU01000051.1"/>
</dbReference>
<feature type="domain" description="SLBB" evidence="18">
    <location>
        <begin position="113"/>
        <end position="193"/>
    </location>
</feature>
<keyword evidence="14" id="KW-0449">Lipoprotein</keyword>
<dbReference type="PANTHER" id="PTHR33619">
    <property type="entry name" value="POLYSACCHARIDE EXPORT PROTEIN GFCE-RELATED"/>
    <property type="match status" value="1"/>
</dbReference>
<dbReference type="Pfam" id="PF10531">
    <property type="entry name" value="SLBB"/>
    <property type="match status" value="1"/>
</dbReference>
<dbReference type="AlphaFoldDB" id="A0A2P7NSJ3"/>
<dbReference type="Gene3D" id="3.10.560.10">
    <property type="entry name" value="Outer membrane lipoprotein wza domain like"/>
    <property type="match status" value="2"/>
</dbReference>
<keyword evidence="20" id="KW-1185">Reference proteome</keyword>
<evidence type="ECO:0000256" key="1">
    <source>
        <dbReference type="ARBA" id="ARBA00004571"/>
    </source>
</evidence>
<evidence type="ECO:0000256" key="11">
    <source>
        <dbReference type="ARBA" id="ARBA00023136"/>
    </source>
</evidence>
<dbReference type="GO" id="GO:0046930">
    <property type="term" value="C:pore complex"/>
    <property type="evidence" value="ECO:0007669"/>
    <property type="project" value="UniProtKB-KW"/>
</dbReference>
<dbReference type="InterPro" id="IPR003715">
    <property type="entry name" value="Poly_export_N"/>
</dbReference>
<proteinExistence type="inferred from homology"/>
<evidence type="ECO:0000256" key="14">
    <source>
        <dbReference type="ARBA" id="ARBA00023288"/>
    </source>
</evidence>
<dbReference type="Pfam" id="PF02563">
    <property type="entry name" value="Poly_export"/>
    <property type="match status" value="1"/>
</dbReference>
<dbReference type="PANTHER" id="PTHR33619:SF3">
    <property type="entry name" value="POLYSACCHARIDE EXPORT PROTEIN GFCE-RELATED"/>
    <property type="match status" value="1"/>
</dbReference>
<feature type="domain" description="Soluble ligand binding" evidence="17">
    <location>
        <begin position="199"/>
        <end position="247"/>
    </location>
</feature>
<keyword evidence="7 15" id="KW-0732">Signal</keyword>
<evidence type="ECO:0000259" key="16">
    <source>
        <dbReference type="Pfam" id="PF02563"/>
    </source>
</evidence>
<evidence type="ECO:0000256" key="6">
    <source>
        <dbReference type="ARBA" id="ARBA00022692"/>
    </source>
</evidence>
<dbReference type="InterPro" id="IPR017478">
    <property type="entry name" value="Polysacc_export_EpsE"/>
</dbReference>
<evidence type="ECO:0000256" key="2">
    <source>
        <dbReference type="ARBA" id="ARBA00009450"/>
    </source>
</evidence>
<evidence type="ECO:0000256" key="12">
    <source>
        <dbReference type="ARBA" id="ARBA00023139"/>
    </source>
</evidence>
<evidence type="ECO:0000313" key="19">
    <source>
        <dbReference type="EMBL" id="PSJ16442.1"/>
    </source>
</evidence>
<keyword evidence="12" id="KW-0564">Palmitate</keyword>
<evidence type="ECO:0000313" key="20">
    <source>
        <dbReference type="Proteomes" id="UP000241912"/>
    </source>
</evidence>
<reference evidence="19 20" key="1">
    <citation type="submission" date="2018-03" db="EMBL/GenBank/DDBJ databases">
        <title>Draft genome of Nitrosomonas supralitoralis APG5.</title>
        <authorList>
            <person name="Urakawa H."/>
            <person name="Lopez J.V."/>
        </authorList>
    </citation>
    <scope>NUCLEOTIDE SEQUENCE [LARGE SCALE GENOMIC DNA]</scope>
    <source>
        <strain evidence="19 20">APG5</strain>
    </source>
</reference>
<keyword evidence="8" id="KW-0625">Polysaccharide transport</keyword>
<feature type="signal peptide" evidence="15">
    <location>
        <begin position="1"/>
        <end position="28"/>
    </location>
</feature>
<dbReference type="EMBL" id="PXXU01000051">
    <property type="protein sequence ID" value="PSJ16442.1"/>
    <property type="molecule type" value="Genomic_DNA"/>
</dbReference>
<evidence type="ECO:0000256" key="5">
    <source>
        <dbReference type="ARBA" id="ARBA00022597"/>
    </source>
</evidence>
<keyword evidence="4" id="KW-1134">Transmembrane beta strand</keyword>
<evidence type="ECO:0000259" key="17">
    <source>
        <dbReference type="Pfam" id="PF10531"/>
    </source>
</evidence>
<evidence type="ECO:0000256" key="7">
    <source>
        <dbReference type="ARBA" id="ARBA00022729"/>
    </source>
</evidence>
<comment type="caution">
    <text evidence="19">The sequence shown here is derived from an EMBL/GenBank/DDBJ whole genome shotgun (WGS) entry which is preliminary data.</text>
</comment>
<evidence type="ECO:0000256" key="9">
    <source>
        <dbReference type="ARBA" id="ARBA00023065"/>
    </source>
</evidence>
<dbReference type="Pfam" id="PF22461">
    <property type="entry name" value="SLBB_2"/>
    <property type="match status" value="1"/>
</dbReference>
<dbReference type="Proteomes" id="UP000241912">
    <property type="component" value="Unassembled WGS sequence"/>
</dbReference>
<evidence type="ECO:0000256" key="15">
    <source>
        <dbReference type="SAM" id="SignalP"/>
    </source>
</evidence>
<evidence type="ECO:0000256" key="4">
    <source>
        <dbReference type="ARBA" id="ARBA00022452"/>
    </source>
</evidence>
<feature type="chain" id="PRO_5015157891" evidence="15">
    <location>
        <begin position="29"/>
        <end position="273"/>
    </location>
</feature>
<dbReference type="InterPro" id="IPR054765">
    <property type="entry name" value="SLBB_dom"/>
</dbReference>
<keyword evidence="5" id="KW-0762">Sugar transport</keyword>
<accession>A0A2P7NSJ3</accession>
<dbReference type="GO" id="GO:0009279">
    <property type="term" value="C:cell outer membrane"/>
    <property type="evidence" value="ECO:0007669"/>
    <property type="project" value="UniProtKB-SubCell"/>
</dbReference>
<protein>
    <submittedName>
        <fullName evidence="19">Polysaccharide export protein EpsE</fullName>
    </submittedName>
</protein>
<dbReference type="GO" id="GO:0015159">
    <property type="term" value="F:polysaccharide transmembrane transporter activity"/>
    <property type="evidence" value="ECO:0007669"/>
    <property type="project" value="InterPro"/>
</dbReference>
<dbReference type="GO" id="GO:0006811">
    <property type="term" value="P:monoatomic ion transport"/>
    <property type="evidence" value="ECO:0007669"/>
    <property type="project" value="UniProtKB-KW"/>
</dbReference>
<keyword evidence="11" id="KW-0472">Membrane</keyword>
<keyword evidence="13" id="KW-0998">Cell outer membrane</keyword>
<comment type="similarity">
    <text evidence="2">Belongs to the BexD/CtrA/VexA family.</text>
</comment>
<keyword evidence="6" id="KW-0812">Transmembrane</keyword>
<name>A0A2P7NSJ3_9PROT</name>
<dbReference type="InterPro" id="IPR049712">
    <property type="entry name" value="Poly_export"/>
</dbReference>
<evidence type="ECO:0000259" key="18">
    <source>
        <dbReference type="Pfam" id="PF22461"/>
    </source>
</evidence>
<gene>
    <name evidence="19" type="primary">epsE</name>
    <name evidence="19" type="ORF">C7H79_13495</name>
</gene>
<comment type="subcellular location">
    <subcellularLocation>
        <location evidence="1">Cell outer membrane</location>
        <topology evidence="1">Multi-pass membrane protein</topology>
    </subcellularLocation>
</comment>
<keyword evidence="9" id="KW-0406">Ion transport</keyword>
<evidence type="ECO:0000256" key="10">
    <source>
        <dbReference type="ARBA" id="ARBA00023114"/>
    </source>
</evidence>
<organism evidence="19 20">
    <name type="scientific">Nitrosomonas supralitoralis</name>
    <dbReference type="NCBI Taxonomy" id="2116706"/>
    <lineage>
        <taxon>Bacteria</taxon>
        <taxon>Pseudomonadati</taxon>
        <taxon>Pseudomonadota</taxon>
        <taxon>Betaproteobacteria</taxon>
        <taxon>Nitrosomonadales</taxon>
        <taxon>Nitrosomonadaceae</taxon>
        <taxon>Nitrosomonas</taxon>
    </lineage>
</organism>
<dbReference type="InterPro" id="IPR019554">
    <property type="entry name" value="Soluble_ligand-bd"/>
</dbReference>
<evidence type="ECO:0000256" key="3">
    <source>
        <dbReference type="ARBA" id="ARBA00022448"/>
    </source>
</evidence>
<dbReference type="GO" id="GO:0015288">
    <property type="term" value="F:porin activity"/>
    <property type="evidence" value="ECO:0007669"/>
    <property type="project" value="UniProtKB-KW"/>
</dbReference>
<keyword evidence="10" id="KW-0626">Porin</keyword>